<name>A0AAE0T825_9BIVA</name>
<keyword evidence="2" id="KW-1185">Reference proteome</keyword>
<dbReference type="PANTHER" id="PTHR41339">
    <property type="entry name" value="LIPL48"/>
    <property type="match status" value="1"/>
</dbReference>
<reference evidence="1" key="3">
    <citation type="submission" date="2023-05" db="EMBL/GenBank/DDBJ databases">
        <authorList>
            <person name="Smith C.H."/>
        </authorList>
    </citation>
    <scope>NUCLEOTIDE SEQUENCE</scope>
    <source>
        <strain evidence="1">CHS0354</strain>
        <tissue evidence="1">Mantle</tissue>
    </source>
</reference>
<comment type="caution">
    <text evidence="1">The sequence shown here is derived from an EMBL/GenBank/DDBJ whole genome shotgun (WGS) entry which is preliminary data.</text>
</comment>
<proteinExistence type="predicted"/>
<dbReference type="EMBL" id="JAEAOA010000085">
    <property type="protein sequence ID" value="KAK3604898.1"/>
    <property type="molecule type" value="Genomic_DNA"/>
</dbReference>
<gene>
    <name evidence="1" type="ORF">CHS0354_000561</name>
</gene>
<accession>A0AAE0T825</accession>
<evidence type="ECO:0000313" key="2">
    <source>
        <dbReference type="Proteomes" id="UP001195483"/>
    </source>
</evidence>
<reference evidence="1" key="2">
    <citation type="journal article" date="2021" name="Genome Biol. Evol.">
        <title>Developing a high-quality reference genome for a parasitic bivalve with doubly uniparental inheritance (Bivalvia: Unionida).</title>
        <authorList>
            <person name="Smith C.H."/>
        </authorList>
    </citation>
    <scope>NUCLEOTIDE SEQUENCE</scope>
    <source>
        <strain evidence="1">CHS0354</strain>
        <tissue evidence="1">Mantle</tissue>
    </source>
</reference>
<evidence type="ECO:0000313" key="1">
    <source>
        <dbReference type="EMBL" id="KAK3604898.1"/>
    </source>
</evidence>
<sequence>MAVDVRVLSGTIRSSITLSADTSYFIIGNLIIPRGIEMNVSPGTTIYCDYSTSAKIIVLNGGSIVARGSISKPIVFTSSRSLKLGGNYTKSVQDKQPGDWGGIFIHGVAQNNLGNNISSDIDIATHGGSNLLGATFDPSTLEYVRIEYAGAEIGNSVSLPGLGLYSVPSNCNISNIQVHMCKGDGFLFSGGTVNAKYLVATGNQGHGFKLSNSWIGKGQYWVGVQGSNSKSLIYIYNNMTNSTASSTIAGIKYYTQPTIYNTTLIGNSSNISNHFTSNYGVYISNEGQASFYRSIIYNFKLLSVAIETKTRINYTSKKIFFESSYFKSETNRQLTSYVGIVNELNTFSIEEVLPQWDIKSTDDLDFATLDESIPLNGKPIDLQVLNKNMILSTSKYDPVETPLRYPNETSTFFDQISQSYMGALFDSNCCNGGIIYDSTVSGELIYLSGDVYTTRTLSSDTTYKLVGNYIIHNNATLFIEAGTKILADYETKATLIVLKGAKAYFNGTKDLPIVFTSEKSVAFRKPGDWGGLLILGDAPNNIGNNILSDANIGNYGGTNALDDSGTMEYVRVEFAGSNLGNDTRLAGIGLYSLGASTNLSHLQAHLCASDGFRFIGGTVNARYLLSTGNTDDGFEISNSWIGKGQFWICIQNKFAGNHGIEVIGNKIYPENRVQIGANIYYTRPTIFNATLIGKGQKDSDGILDEIDAVSCSGNAQGIFRNFVIANFYGLAISIDKESVKQLNQTNFPQSNIQLTNSAIYVKSDQTVLGSKDYGAIWSPTSPRDKRAFLYTAELKNLVTNPLLKNINFNNPLSGEPLDIRPDTMEISSPLVNPEITFSPKDPPSRYPGEQLDFFNTTAKFVGAVSPNDRWLFNKWAVWYSR</sequence>
<protein>
    <submittedName>
        <fullName evidence="1">Uncharacterized protein</fullName>
    </submittedName>
</protein>
<organism evidence="1 2">
    <name type="scientific">Potamilus streckersoni</name>
    <dbReference type="NCBI Taxonomy" id="2493646"/>
    <lineage>
        <taxon>Eukaryota</taxon>
        <taxon>Metazoa</taxon>
        <taxon>Spiralia</taxon>
        <taxon>Lophotrochozoa</taxon>
        <taxon>Mollusca</taxon>
        <taxon>Bivalvia</taxon>
        <taxon>Autobranchia</taxon>
        <taxon>Heteroconchia</taxon>
        <taxon>Palaeoheterodonta</taxon>
        <taxon>Unionida</taxon>
        <taxon>Unionoidea</taxon>
        <taxon>Unionidae</taxon>
        <taxon>Ambleminae</taxon>
        <taxon>Lampsilini</taxon>
        <taxon>Potamilus</taxon>
    </lineage>
</organism>
<dbReference type="Proteomes" id="UP001195483">
    <property type="component" value="Unassembled WGS sequence"/>
</dbReference>
<reference evidence="1" key="1">
    <citation type="journal article" date="2021" name="Genome Biol. Evol.">
        <title>A High-Quality Reference Genome for a Parasitic Bivalve with Doubly Uniparental Inheritance (Bivalvia: Unionida).</title>
        <authorList>
            <person name="Smith C.H."/>
        </authorList>
    </citation>
    <scope>NUCLEOTIDE SEQUENCE</scope>
    <source>
        <strain evidence="1">CHS0354</strain>
    </source>
</reference>
<dbReference type="AlphaFoldDB" id="A0AAE0T825"/>
<dbReference type="PANTHER" id="PTHR41339:SF1">
    <property type="entry name" value="SECRETED PROTEIN"/>
    <property type="match status" value="1"/>
</dbReference>